<evidence type="ECO:0000256" key="11">
    <source>
        <dbReference type="ARBA" id="ARBA00023204"/>
    </source>
</evidence>
<accession>A0A4D6L5M6</accession>
<dbReference type="UniPathway" id="UPA00557">
    <property type="reaction ID" value="UER00614"/>
</dbReference>
<evidence type="ECO:0000256" key="10">
    <source>
        <dbReference type="ARBA" id="ARBA00022842"/>
    </source>
</evidence>
<keyword evidence="11" id="KW-0234">DNA repair</keyword>
<dbReference type="FunFam" id="3.30.70.270:FF:000029">
    <property type="entry name" value="DNA polymerase eta"/>
    <property type="match status" value="1"/>
</dbReference>
<dbReference type="EMBL" id="CP039346">
    <property type="protein sequence ID" value="QCD83776.1"/>
    <property type="molecule type" value="Genomic_DNA"/>
</dbReference>
<dbReference type="Gene3D" id="1.10.150.20">
    <property type="entry name" value="5' to 3' exonuclease, C-terminal subdomain"/>
    <property type="match status" value="1"/>
</dbReference>
<evidence type="ECO:0000256" key="13">
    <source>
        <dbReference type="ARBA" id="ARBA00044975"/>
    </source>
</evidence>
<dbReference type="PROSITE" id="PS50173">
    <property type="entry name" value="UMUC"/>
    <property type="match status" value="1"/>
</dbReference>
<proteinExistence type="inferred from homology"/>
<dbReference type="InterPro" id="IPR036775">
    <property type="entry name" value="DNA_pol_Y-fam_lit_finger_sf"/>
</dbReference>
<evidence type="ECO:0000256" key="14">
    <source>
        <dbReference type="ARBA" id="ARBA00049244"/>
    </source>
</evidence>
<evidence type="ECO:0000256" key="3">
    <source>
        <dbReference type="ARBA" id="ARBA00004123"/>
    </source>
</evidence>
<evidence type="ECO:0000256" key="15">
    <source>
        <dbReference type="SAM" id="MobiDB-lite"/>
    </source>
</evidence>
<name>A0A4D6L5M6_VIGUN</name>
<dbReference type="GO" id="GO:0042276">
    <property type="term" value="P:error-prone translesion synthesis"/>
    <property type="evidence" value="ECO:0007669"/>
    <property type="project" value="TreeGrafter"/>
</dbReference>
<evidence type="ECO:0000313" key="18">
    <source>
        <dbReference type="Proteomes" id="UP000501690"/>
    </source>
</evidence>
<evidence type="ECO:0000259" key="16">
    <source>
        <dbReference type="PROSITE" id="PS50173"/>
    </source>
</evidence>
<evidence type="ECO:0000256" key="12">
    <source>
        <dbReference type="ARBA" id="ARBA00023242"/>
    </source>
</evidence>
<dbReference type="Proteomes" id="UP000501690">
    <property type="component" value="Linkage Group LG2"/>
</dbReference>
<dbReference type="PANTHER" id="PTHR45873:SF1">
    <property type="entry name" value="DNA POLYMERASE ETA"/>
    <property type="match status" value="1"/>
</dbReference>
<comment type="subcellular location">
    <subcellularLocation>
        <location evidence="3">Nucleus</location>
    </subcellularLocation>
</comment>
<protein>
    <recommendedName>
        <fullName evidence="13">DNA polymerase eta</fullName>
        <ecNumber evidence="5">2.7.7.7</ecNumber>
    </recommendedName>
</protein>
<evidence type="ECO:0000256" key="5">
    <source>
        <dbReference type="ARBA" id="ARBA00012417"/>
    </source>
</evidence>
<dbReference type="Gene3D" id="3.40.1170.60">
    <property type="match status" value="1"/>
</dbReference>
<keyword evidence="6" id="KW-0808">Transferase</keyword>
<dbReference type="InterPro" id="IPR052230">
    <property type="entry name" value="DNA_polymerase_eta"/>
</dbReference>
<evidence type="ECO:0000256" key="8">
    <source>
        <dbReference type="ARBA" id="ARBA00022723"/>
    </source>
</evidence>
<keyword evidence="12" id="KW-0539">Nucleus</keyword>
<sequence>MPVARRETCDARVIAHVDMDCFYVQVEQRKQPNLRGLPTAVIQYNSYKGGALIAVSYEARRCGVKRSMRGDEAKEACPQIQLVQVPVARGKADLNSYRNAGSEVVSVLSQKGRCERASIDEVYLDLTHAAETMLMESSPESMQDFEEEVLKSHVLGLEIEDGSDAKEEVRKWLCRSDASYQDKLLACGALIVSDLRMQVLKETEFTCSAGIAHNKMLAKLASAMNKPAQQTVVPHSSVERLLATLPIKKMKHLGGKLGSSLQSDLGVNTVGDLLQFSEEKLQQWYGINTGTWLWNISRGINGEEVEGRLLPKSHGSGKTFPGPQALKTIDSVQHWLNQLCEELNERLNSDLDQNKRIAQTLTLHARAYKTGDSDSLRKFPSKSCPLRYGTRKIQEDALILFQAGLRDFLGSYSSKVHGNENSNWGVTSLSLSASKIVSIPSGTHSIAKYFGGQFPSSSSTSNPSIDVVIDEAVPSSPSGNENCTAMVPYDLQLQHPHYTEMKHSSACLDPQDPLNHLSSKAEGLTEESSFMSPSGSEDRMTDGGRNRVLPAKDPSHVSNVSSMKAVVGKKKRAGKMLHENCSIINIFNNYHNSRSSLEQKNVSNAHDVKISSSLGSQSANDSYSTCNEEIDTNKDGCSVGVSQGREAWSSYNIDEIDPSIIDELPPEIQQEFRTLLRPQKRPNLAKREICKVADSGLAVWSDELKWLDLIMNLLFVFLLPLQLFFHLGNLTTAKLTPTTTITHDGVGHPWQRRHSNWFHGGAFCESKGLHNSDIISEMDPYVLIQYKDPEQRSSVAIATGIMDNATFRSFLQVLPPVEFACVYGSSLHPSNRDKTTMTDYIIGVADPKQWHSENLKLNKHHYASWMVHLGGERLITGVADKIGVGVHFNPFVSWNGKLFKYGVVRMHDLLQDVHYWEKFYLCGRLQKPVHVVVDNLDVNSTNSVNLRAAVSAALLLLPSEFTEADLYAKVCSLSYTGDVRMLFAEDKNKVKKIVSGQFDLFHSMYKPFLEEYEAKKLLRLSSTANNQIHISQDFDLSDDSFLVSALPQSIRNQIRMKEGVKEKLWETGRALNDTRSSLREEAANSLQRILRRRVMVSSARQAVSGLLAVGAVNASRYLTKKVSKAWKSWR</sequence>
<reference evidence="17 18" key="1">
    <citation type="submission" date="2019-04" db="EMBL/GenBank/DDBJ databases">
        <title>An improved genome assembly and genetic linkage map for asparagus bean, Vigna unguiculata ssp. sesquipedialis.</title>
        <authorList>
            <person name="Xia Q."/>
            <person name="Zhang R."/>
            <person name="Dong Y."/>
        </authorList>
    </citation>
    <scope>NUCLEOTIDE SEQUENCE [LARGE SCALE GENOMIC DNA]</scope>
    <source>
        <tissue evidence="17">Leaf</tissue>
    </source>
</reference>
<evidence type="ECO:0000256" key="9">
    <source>
        <dbReference type="ARBA" id="ARBA00022763"/>
    </source>
</evidence>
<evidence type="ECO:0000313" key="17">
    <source>
        <dbReference type="EMBL" id="QCD83776.1"/>
    </source>
</evidence>
<dbReference type="EC" id="2.7.7.7" evidence="5"/>
<comment type="catalytic activity">
    <reaction evidence="14">
        <text>DNA(n) + a 2'-deoxyribonucleoside 5'-triphosphate = DNA(n+1) + diphosphate</text>
        <dbReference type="Rhea" id="RHEA:22508"/>
        <dbReference type="Rhea" id="RHEA-COMP:17339"/>
        <dbReference type="Rhea" id="RHEA-COMP:17340"/>
        <dbReference type="ChEBI" id="CHEBI:33019"/>
        <dbReference type="ChEBI" id="CHEBI:61560"/>
        <dbReference type="ChEBI" id="CHEBI:173112"/>
        <dbReference type="EC" id="2.7.7.7"/>
    </reaction>
</comment>
<dbReference type="SUPFAM" id="SSF100879">
    <property type="entry name" value="Lesion bypass DNA polymerase (Y-family), little finger domain"/>
    <property type="match status" value="1"/>
</dbReference>
<dbReference type="Pfam" id="PF21704">
    <property type="entry name" value="POLH-Rev1_HhH"/>
    <property type="match status" value="1"/>
</dbReference>
<dbReference type="GO" id="GO:0006281">
    <property type="term" value="P:DNA repair"/>
    <property type="evidence" value="ECO:0007669"/>
    <property type="project" value="UniProtKB-KW"/>
</dbReference>
<comment type="cofactor">
    <cofactor evidence="1">
        <name>Mn(2+)</name>
        <dbReference type="ChEBI" id="CHEBI:29035"/>
    </cofactor>
</comment>
<dbReference type="GO" id="GO:0016024">
    <property type="term" value="P:CDP-diacylglycerol biosynthetic process"/>
    <property type="evidence" value="ECO:0007669"/>
    <property type="project" value="UniProtKB-UniPathway"/>
</dbReference>
<dbReference type="GO" id="GO:0005634">
    <property type="term" value="C:nucleus"/>
    <property type="evidence" value="ECO:0007669"/>
    <property type="project" value="UniProtKB-SubCell"/>
</dbReference>
<feature type="region of interest" description="Disordered" evidence="15">
    <location>
        <begin position="515"/>
        <end position="543"/>
    </location>
</feature>
<dbReference type="FunFam" id="1.10.150.20:FF:000014">
    <property type="entry name" value="Polymerase (DNA directed), eta"/>
    <property type="match status" value="1"/>
</dbReference>
<dbReference type="GO" id="GO:0009411">
    <property type="term" value="P:response to UV"/>
    <property type="evidence" value="ECO:0007669"/>
    <property type="project" value="UniProtKB-ARBA"/>
</dbReference>
<dbReference type="GO" id="GO:0046872">
    <property type="term" value="F:metal ion binding"/>
    <property type="evidence" value="ECO:0007669"/>
    <property type="project" value="UniProtKB-KW"/>
</dbReference>
<keyword evidence="8" id="KW-0479">Metal-binding</keyword>
<evidence type="ECO:0000256" key="2">
    <source>
        <dbReference type="ARBA" id="ARBA00001946"/>
    </source>
</evidence>
<dbReference type="AlphaFoldDB" id="A0A4D6L5M6"/>
<dbReference type="GO" id="GO:0035861">
    <property type="term" value="C:site of double-strand break"/>
    <property type="evidence" value="ECO:0007669"/>
    <property type="project" value="TreeGrafter"/>
</dbReference>
<gene>
    <name evidence="17" type="ORF">DEO72_LG2g4123</name>
</gene>
<keyword evidence="9" id="KW-0227">DNA damage</keyword>
<dbReference type="GO" id="GO:0032049">
    <property type="term" value="P:cardiolipin biosynthetic process"/>
    <property type="evidence" value="ECO:0007669"/>
    <property type="project" value="InterPro"/>
</dbReference>
<dbReference type="Gene3D" id="3.30.1490.100">
    <property type="entry name" value="DNA polymerase, Y-family, little finger domain"/>
    <property type="match status" value="1"/>
</dbReference>
<organism evidence="17 18">
    <name type="scientific">Vigna unguiculata</name>
    <name type="common">Cowpea</name>
    <dbReference type="NCBI Taxonomy" id="3917"/>
    <lineage>
        <taxon>Eukaryota</taxon>
        <taxon>Viridiplantae</taxon>
        <taxon>Streptophyta</taxon>
        <taxon>Embryophyta</taxon>
        <taxon>Tracheophyta</taxon>
        <taxon>Spermatophyta</taxon>
        <taxon>Magnoliopsida</taxon>
        <taxon>eudicotyledons</taxon>
        <taxon>Gunneridae</taxon>
        <taxon>Pentapetalae</taxon>
        <taxon>rosids</taxon>
        <taxon>fabids</taxon>
        <taxon>Fabales</taxon>
        <taxon>Fabaceae</taxon>
        <taxon>Papilionoideae</taxon>
        <taxon>50 kb inversion clade</taxon>
        <taxon>NPAAA clade</taxon>
        <taxon>indigoferoid/millettioid clade</taxon>
        <taxon>Phaseoleae</taxon>
        <taxon>Vigna</taxon>
    </lineage>
</organism>
<dbReference type="SUPFAM" id="SSF56672">
    <property type="entry name" value="DNA/RNA polymerases"/>
    <property type="match status" value="1"/>
</dbReference>
<evidence type="ECO:0000256" key="6">
    <source>
        <dbReference type="ARBA" id="ARBA00022679"/>
    </source>
</evidence>
<evidence type="ECO:0000256" key="1">
    <source>
        <dbReference type="ARBA" id="ARBA00001936"/>
    </source>
</evidence>
<dbReference type="GO" id="GO:0005657">
    <property type="term" value="C:replication fork"/>
    <property type="evidence" value="ECO:0007669"/>
    <property type="project" value="TreeGrafter"/>
</dbReference>
<keyword evidence="10" id="KW-0460">Magnesium</keyword>
<dbReference type="InterPro" id="IPR043502">
    <property type="entry name" value="DNA/RNA_pol_sf"/>
</dbReference>
<dbReference type="Pfam" id="PF11799">
    <property type="entry name" value="IMS_C"/>
    <property type="match status" value="1"/>
</dbReference>
<dbReference type="Gene3D" id="3.30.70.270">
    <property type="match status" value="1"/>
</dbReference>
<keyword evidence="18" id="KW-1185">Reference proteome</keyword>
<dbReference type="FunFam" id="3.30.1490.100:FF:000006">
    <property type="entry name" value="DNA polymerase eta"/>
    <property type="match status" value="1"/>
</dbReference>
<dbReference type="PANTHER" id="PTHR45873">
    <property type="entry name" value="DNA POLYMERASE ETA"/>
    <property type="match status" value="1"/>
</dbReference>
<dbReference type="InterPro" id="IPR001126">
    <property type="entry name" value="UmuC"/>
</dbReference>
<dbReference type="InterPro" id="IPR017961">
    <property type="entry name" value="DNA_pol_Y-fam_little_finger"/>
</dbReference>
<dbReference type="FunFam" id="3.40.1170.60:FF:000003">
    <property type="entry name" value="DNA polymerase eta"/>
    <property type="match status" value="1"/>
</dbReference>
<dbReference type="Pfam" id="PF00817">
    <property type="entry name" value="IMS"/>
    <property type="match status" value="1"/>
</dbReference>
<dbReference type="GO" id="GO:0003887">
    <property type="term" value="F:DNA-directed DNA polymerase activity"/>
    <property type="evidence" value="ECO:0007669"/>
    <property type="project" value="UniProtKB-EC"/>
</dbReference>
<feature type="compositionally biased region" description="Polar residues" evidence="15">
    <location>
        <begin position="526"/>
        <end position="535"/>
    </location>
</feature>
<evidence type="ECO:0000256" key="4">
    <source>
        <dbReference type="ARBA" id="ARBA00010945"/>
    </source>
</evidence>
<dbReference type="Pfam" id="PF09139">
    <property type="entry name" value="Tam41_Mmp37"/>
    <property type="match status" value="1"/>
</dbReference>
<dbReference type="GO" id="GO:0003684">
    <property type="term" value="F:damaged DNA binding"/>
    <property type="evidence" value="ECO:0007669"/>
    <property type="project" value="InterPro"/>
</dbReference>
<dbReference type="InterPro" id="IPR015222">
    <property type="entry name" value="Tam41"/>
</dbReference>
<dbReference type="GO" id="GO:0004605">
    <property type="term" value="F:phosphatidate cytidylyltransferase activity"/>
    <property type="evidence" value="ECO:0007669"/>
    <property type="project" value="InterPro"/>
</dbReference>
<comment type="similarity">
    <text evidence="4">Belongs to the DNA polymerase type-Y family.</text>
</comment>
<feature type="domain" description="UmuC" evidence="16">
    <location>
        <begin position="14"/>
        <end position="254"/>
    </location>
</feature>
<comment type="cofactor">
    <cofactor evidence="2">
        <name>Mg(2+)</name>
        <dbReference type="ChEBI" id="CHEBI:18420"/>
    </cofactor>
</comment>
<keyword evidence="7" id="KW-0548">Nucleotidyltransferase</keyword>
<evidence type="ECO:0000256" key="7">
    <source>
        <dbReference type="ARBA" id="ARBA00022695"/>
    </source>
</evidence>
<dbReference type="InterPro" id="IPR043128">
    <property type="entry name" value="Rev_trsase/Diguanyl_cyclase"/>
</dbReference>